<feature type="region of interest" description="Disordered" evidence="1">
    <location>
        <begin position="111"/>
        <end position="132"/>
    </location>
</feature>
<dbReference type="GO" id="GO:0005509">
    <property type="term" value="F:calcium ion binding"/>
    <property type="evidence" value="ECO:0007669"/>
    <property type="project" value="InterPro"/>
</dbReference>
<evidence type="ECO:0000256" key="1">
    <source>
        <dbReference type="SAM" id="MobiDB-lite"/>
    </source>
</evidence>
<feature type="chain" id="PRO_5032961870" evidence="2">
    <location>
        <begin position="22"/>
        <end position="132"/>
    </location>
</feature>
<evidence type="ECO:0000313" key="5">
    <source>
        <dbReference type="Proteomes" id="UP000585721"/>
    </source>
</evidence>
<accession>A0A841GGX5</accession>
<keyword evidence="2" id="KW-0732">Signal</keyword>
<evidence type="ECO:0000256" key="2">
    <source>
        <dbReference type="SAM" id="SignalP"/>
    </source>
</evidence>
<dbReference type="Proteomes" id="UP000585721">
    <property type="component" value="Unassembled WGS sequence"/>
</dbReference>
<organism evidence="4 5">
    <name type="scientific">Tolumonas osonensis</name>
    <dbReference type="NCBI Taxonomy" id="675874"/>
    <lineage>
        <taxon>Bacteria</taxon>
        <taxon>Pseudomonadati</taxon>
        <taxon>Pseudomonadota</taxon>
        <taxon>Gammaproteobacteria</taxon>
        <taxon>Aeromonadales</taxon>
        <taxon>Aeromonadaceae</taxon>
        <taxon>Tolumonas</taxon>
    </lineage>
</organism>
<gene>
    <name evidence="4" type="ORF">HNR75_000470</name>
</gene>
<dbReference type="PROSITE" id="PS00018">
    <property type="entry name" value="EF_HAND_1"/>
    <property type="match status" value="1"/>
</dbReference>
<evidence type="ECO:0000259" key="3">
    <source>
        <dbReference type="PROSITE" id="PS50222"/>
    </source>
</evidence>
<dbReference type="SUPFAM" id="SSF47473">
    <property type="entry name" value="EF-hand"/>
    <property type="match status" value="1"/>
</dbReference>
<name>A0A841GGX5_9GAMM</name>
<dbReference type="InterPro" id="IPR002048">
    <property type="entry name" value="EF_hand_dom"/>
</dbReference>
<dbReference type="RefSeq" id="WP_188025395.1">
    <property type="nucleotide sequence ID" value="NZ_JACHGR010000001.1"/>
</dbReference>
<dbReference type="InterPro" id="IPR011992">
    <property type="entry name" value="EF-hand-dom_pair"/>
</dbReference>
<comment type="caution">
    <text evidence="4">The sequence shown here is derived from an EMBL/GenBank/DDBJ whole genome shotgun (WGS) entry which is preliminary data.</text>
</comment>
<dbReference type="PROSITE" id="PS50222">
    <property type="entry name" value="EF_HAND_2"/>
    <property type="match status" value="1"/>
</dbReference>
<keyword evidence="5" id="KW-1185">Reference proteome</keyword>
<dbReference type="AlphaFoldDB" id="A0A841GGX5"/>
<protein>
    <submittedName>
        <fullName evidence="4">Ca2+-binding EF-hand superfamily protein</fullName>
    </submittedName>
</protein>
<feature type="domain" description="EF-hand" evidence="3">
    <location>
        <begin position="29"/>
        <end position="64"/>
    </location>
</feature>
<proteinExistence type="predicted"/>
<dbReference type="EMBL" id="JACHGR010000001">
    <property type="protein sequence ID" value="MBB6054605.1"/>
    <property type="molecule type" value="Genomic_DNA"/>
</dbReference>
<feature type="signal peptide" evidence="2">
    <location>
        <begin position="1"/>
        <end position="21"/>
    </location>
</feature>
<sequence length="132" mass="15072">MKVMRSALLVTILCAPVYVMATEVTQAKLVPVQTDNLFTKADKDQDGKLDQKEFAVFKQLQEERMFRQIKQRMDKMQFSSFDRDGDSGITQDELKAARLEARQKMMQSLRERQLQLKPVLDTPASATDSAGK</sequence>
<evidence type="ECO:0000313" key="4">
    <source>
        <dbReference type="EMBL" id="MBB6054605.1"/>
    </source>
</evidence>
<dbReference type="InterPro" id="IPR018247">
    <property type="entry name" value="EF_Hand_1_Ca_BS"/>
</dbReference>
<reference evidence="4 5" key="1">
    <citation type="submission" date="2020-08" db="EMBL/GenBank/DDBJ databases">
        <title>Genomic Encyclopedia of Type Strains, Phase IV (KMG-IV): sequencing the most valuable type-strain genomes for metagenomic binning, comparative biology and taxonomic classification.</title>
        <authorList>
            <person name="Goeker M."/>
        </authorList>
    </citation>
    <scope>NUCLEOTIDE SEQUENCE [LARGE SCALE GENOMIC DNA]</scope>
    <source>
        <strain evidence="4 5">DSM 22975</strain>
    </source>
</reference>
<dbReference type="Gene3D" id="1.10.238.10">
    <property type="entry name" value="EF-hand"/>
    <property type="match status" value="1"/>
</dbReference>